<dbReference type="NCBIfam" id="TIGR00345">
    <property type="entry name" value="GET3_arsA_TRC40"/>
    <property type="match status" value="1"/>
</dbReference>
<name>A0A2H0TK97_9BACT</name>
<comment type="caution">
    <text evidence="3">The sequence shown here is derived from an EMBL/GenBank/DDBJ whole genome shotgun (WGS) entry which is preliminary data.</text>
</comment>
<dbReference type="InterPro" id="IPR016300">
    <property type="entry name" value="ATPase_ArsA/GET3"/>
</dbReference>
<dbReference type="SMART" id="SM00382">
    <property type="entry name" value="AAA"/>
    <property type="match status" value="1"/>
</dbReference>
<evidence type="ECO:0000313" key="3">
    <source>
        <dbReference type="EMBL" id="PIR72187.1"/>
    </source>
</evidence>
<gene>
    <name evidence="3" type="ORF">COU41_00845</name>
</gene>
<evidence type="ECO:0000313" key="4">
    <source>
        <dbReference type="Proteomes" id="UP000237006"/>
    </source>
</evidence>
<comment type="similarity">
    <text evidence="1">Belongs to the arsA ATPase family.</text>
</comment>
<dbReference type="GO" id="GO:0071816">
    <property type="term" value="P:tail-anchored membrane protein insertion into ER membrane"/>
    <property type="evidence" value="ECO:0007669"/>
    <property type="project" value="TreeGrafter"/>
</dbReference>
<dbReference type="PANTHER" id="PTHR10803:SF3">
    <property type="entry name" value="ATPASE GET3"/>
    <property type="match status" value="1"/>
</dbReference>
<sequence>MANSFLKNKELKLILFGGKGGSGKTTSAAATALYLAQTTKKKILVVSTDPAPSLGDSFDIEIGNKITKIKDNLWVIEFDAKELSEDFRKKNLEMIKTLVERGTYLAKEDIELFEGLAVPGMDEVMAIIKIADLLKTKEYDLIILDTAPTGHTKVLLSLPQAMERWLKVMGLMQEKHRFLKRHWRGGYVKDETDKFLEETKADITEVKNLLKNPDLTEFVPVTIPEPMSILETEDLIEHLNELDIKVESIIANRILFPGECEFCKKRAKLQEEYIKMIDEKFKKFQVLKMPLFPKEIR</sequence>
<evidence type="ECO:0000259" key="2">
    <source>
        <dbReference type="SMART" id="SM00382"/>
    </source>
</evidence>
<dbReference type="Gene3D" id="3.40.50.300">
    <property type="entry name" value="P-loop containing nucleotide triphosphate hydrolases"/>
    <property type="match status" value="1"/>
</dbReference>
<dbReference type="AlphaFoldDB" id="A0A2H0TK97"/>
<dbReference type="EMBL" id="PFCI01000019">
    <property type="protein sequence ID" value="PIR72187.1"/>
    <property type="molecule type" value="Genomic_DNA"/>
</dbReference>
<dbReference type="Pfam" id="PF02374">
    <property type="entry name" value="ArsA_ATPase"/>
    <property type="match status" value="1"/>
</dbReference>
<feature type="non-terminal residue" evidence="3">
    <location>
        <position position="297"/>
    </location>
</feature>
<organism evidence="3 4">
    <name type="scientific">Candidatus Nealsonbacteria bacterium CG10_big_fil_rev_8_21_14_0_10_36_228</name>
    <dbReference type="NCBI Taxonomy" id="1974708"/>
    <lineage>
        <taxon>Bacteria</taxon>
        <taxon>Candidatus Nealsoniibacteriota</taxon>
    </lineage>
</organism>
<dbReference type="GO" id="GO:0005524">
    <property type="term" value="F:ATP binding"/>
    <property type="evidence" value="ECO:0007669"/>
    <property type="project" value="InterPro"/>
</dbReference>
<feature type="domain" description="AAA+ ATPase" evidence="2">
    <location>
        <begin position="10"/>
        <end position="210"/>
    </location>
</feature>
<dbReference type="SUPFAM" id="SSF52540">
    <property type="entry name" value="P-loop containing nucleoside triphosphate hydrolases"/>
    <property type="match status" value="1"/>
</dbReference>
<evidence type="ECO:0000256" key="1">
    <source>
        <dbReference type="ARBA" id="ARBA00011040"/>
    </source>
</evidence>
<dbReference type="Proteomes" id="UP000237006">
    <property type="component" value="Unassembled WGS sequence"/>
</dbReference>
<dbReference type="GO" id="GO:0016887">
    <property type="term" value="F:ATP hydrolysis activity"/>
    <property type="evidence" value="ECO:0007669"/>
    <property type="project" value="InterPro"/>
</dbReference>
<reference evidence="4" key="1">
    <citation type="submission" date="2017-09" db="EMBL/GenBank/DDBJ databases">
        <title>Depth-based differentiation of microbial function through sediment-hosted aquifers and enrichment of novel symbionts in the deep terrestrial subsurface.</title>
        <authorList>
            <person name="Probst A.J."/>
            <person name="Ladd B."/>
            <person name="Jarett J.K."/>
            <person name="Geller-Mcgrath D.E."/>
            <person name="Sieber C.M.K."/>
            <person name="Emerson J.B."/>
            <person name="Anantharaman K."/>
            <person name="Thomas B.C."/>
            <person name="Malmstrom R."/>
            <person name="Stieglmeier M."/>
            <person name="Klingl A."/>
            <person name="Woyke T."/>
            <person name="Ryan C.M."/>
            <person name="Banfield J.F."/>
        </authorList>
    </citation>
    <scope>NUCLEOTIDE SEQUENCE [LARGE SCALE GENOMIC DNA]</scope>
</reference>
<protein>
    <submittedName>
        <fullName evidence="3">ATPase</fullName>
    </submittedName>
</protein>
<dbReference type="InterPro" id="IPR003593">
    <property type="entry name" value="AAA+_ATPase"/>
</dbReference>
<dbReference type="InterPro" id="IPR027417">
    <property type="entry name" value="P-loop_NTPase"/>
</dbReference>
<dbReference type="InterPro" id="IPR025723">
    <property type="entry name" value="ArsA/GET3_ATPase-like"/>
</dbReference>
<dbReference type="PANTHER" id="PTHR10803">
    <property type="entry name" value="ARSENICAL PUMP-DRIVING ATPASE ARSENITE-TRANSLOCATING ATPASE"/>
    <property type="match status" value="1"/>
</dbReference>
<accession>A0A2H0TK97</accession>
<proteinExistence type="inferred from homology"/>
<dbReference type="CDD" id="cd02035">
    <property type="entry name" value="ArsA"/>
    <property type="match status" value="1"/>
</dbReference>